<name>A0ABV2D3A6_9SPHN</name>
<reference evidence="2 3" key="1">
    <citation type="submission" date="2024-07" db="EMBL/GenBank/DDBJ databases">
        <title>Novosphingobium kalidii RD2P27.</title>
        <authorList>
            <person name="Sun J.-Q."/>
        </authorList>
    </citation>
    <scope>NUCLEOTIDE SEQUENCE [LARGE SCALE GENOMIC DNA]</scope>
    <source>
        <strain evidence="2 3">RD2P27</strain>
    </source>
</reference>
<organism evidence="2 3">
    <name type="scientific">Novosphingobium kalidii</name>
    <dbReference type="NCBI Taxonomy" id="3230299"/>
    <lineage>
        <taxon>Bacteria</taxon>
        <taxon>Pseudomonadati</taxon>
        <taxon>Pseudomonadota</taxon>
        <taxon>Alphaproteobacteria</taxon>
        <taxon>Sphingomonadales</taxon>
        <taxon>Sphingomonadaceae</taxon>
        <taxon>Novosphingobium</taxon>
    </lineage>
</organism>
<dbReference type="RefSeq" id="WP_353984821.1">
    <property type="nucleotide sequence ID" value="NZ_JBEWLY010000019.1"/>
</dbReference>
<keyword evidence="1" id="KW-0472">Membrane</keyword>
<keyword evidence="3" id="KW-1185">Reference proteome</keyword>
<evidence type="ECO:0000313" key="3">
    <source>
        <dbReference type="Proteomes" id="UP001548713"/>
    </source>
</evidence>
<keyword evidence="1" id="KW-0812">Transmembrane</keyword>
<comment type="caution">
    <text evidence="2">The sequence shown here is derived from an EMBL/GenBank/DDBJ whole genome shotgun (WGS) entry which is preliminary data.</text>
</comment>
<gene>
    <name evidence="2" type="ORF">ABVV53_12830</name>
</gene>
<accession>A0ABV2D3A6</accession>
<keyword evidence="1" id="KW-1133">Transmembrane helix</keyword>
<feature type="transmembrane region" description="Helical" evidence="1">
    <location>
        <begin position="30"/>
        <end position="53"/>
    </location>
</feature>
<evidence type="ECO:0000256" key="1">
    <source>
        <dbReference type="SAM" id="Phobius"/>
    </source>
</evidence>
<dbReference type="EMBL" id="JBEWLY010000019">
    <property type="protein sequence ID" value="MET1756333.1"/>
    <property type="molecule type" value="Genomic_DNA"/>
</dbReference>
<proteinExistence type="predicted"/>
<dbReference type="Proteomes" id="UP001548713">
    <property type="component" value="Unassembled WGS sequence"/>
</dbReference>
<protein>
    <submittedName>
        <fullName evidence="2">Uncharacterized protein</fullName>
    </submittedName>
</protein>
<sequence length="58" mass="6202">MLTDRQTATAVLRLGRHARLRVDVDVSAGGLLSITVLVCGILLSTTVLVATAVRESRR</sequence>
<evidence type="ECO:0000313" key="2">
    <source>
        <dbReference type="EMBL" id="MET1756333.1"/>
    </source>
</evidence>